<evidence type="ECO:0000313" key="1">
    <source>
        <dbReference type="Proteomes" id="UP000887576"/>
    </source>
</evidence>
<evidence type="ECO:0000313" key="2">
    <source>
        <dbReference type="WBParaSite" id="JU765_v2.g10528.t2"/>
    </source>
</evidence>
<accession>A0AC34PW74</accession>
<sequence>MISSIIGLSNNLPETNKPINVVTISVIGLSGPDSIRGPCGIGKSALCNRLVRPNFEQFYLHHASLLSQTDFSGPVINNDHWLYWGEAELGQDYPGKITHVRIIEQTEFIDDETFEPIRSARQIGDYVKRATRVNLESRDKLMYICPDQLGDESSFESNYLTDGRTTVDAFILAFDVSRHIPGQYENAINLIQAATKVKKQVFLVGTKFDAIKKNFESLNDLQKILRKKELKNVFSTIIETSAKENVNVTDLLKFMAMNLEKYKGKLKVLTYAEGFEIQILKMREAKDNFMSLIAQLLPKEEWPRRHHQLTWKKLVNEFGFAYQPAYVEFISIFGTKEAEKIYESHMKKSQDWWTTKEQREKLPALRNVFLELFDYNSIIEMKWEDVIYETEQHPMFDRYFKPLGQSLDRYIYHSQDARIPAELLHTFEAQHMFLELQKEIENKAVLDAQIERFISFLANKEVIIPGRKYSDAKILVSEIETFEQFLPNGRAEQAYDDFQNVLINEAERAFLELLQERLPMFITFLLLKNEQKENEKLDKDVENFFVDSLQDDKRFRNLSGLPERRRKILQRFSRFILNPLNDYCPAGTLCANRQISKIIDAHRTHQKFTLVDIVVCGEDFLVDEFITAVNMSLSVDKLFDFDSGLAKISCFKSSDPLSSSRIRSLVFVVDSSEALEQLLTRKWHYPSSLAPLFVNACSQTEKTLHKTVSQVADKIGGVYISDENLLGSDGDSVHSLTSHFNHDQVQRVLREVCHSQLCGSYADLRIQMSFMCGDFFKPDVVLSMLLDQSNHSTLSENVFTMDQHLPNENLNIRVRIDATSYHSWLLCSTGWPMNSINGHVLIYSPQRTSSWHHAEIAARMLLESAGNNLDDRTIIGKSILFLAIDDPANYFDNKNSRLLLTLGNKFAEEIGASFATLSPNLSCLSQTELFINYFEQIYNNEQLPDCYYFSMILPSKTFLLNDSSCTSSDDGQTIIRAGGYTTLNSTGSIASHESNDSGASANSVNGAYSGAVRTPCSRRIASSSAYACSNSSNSEFKLPTSPTSSTGGNAAANNSRRLRSDFMSRLSSRSNQSAGSNETSPVAPLAKPEFDASHEFYYEDYREDPNFININAQQAASGTSNLSTPSTSNPNRSNIPVLSKSQRKIEKFLPKFGRLILENSSSSSQPPPNATTIILDPAKSSDVPSLGCVVQMFVDGTRCAQITANDFDNVTTINIPTLDRSSAKSVEERIPLPIKFRVNGTERNIDDHGNVSIRPVGARISHIIRSHSSESIFLDVDTNQEPPESPPPIKGFSRNKRVIRRQGSLRDRSYSKLKRSFFTAANEKSTNLANKFVSSFRPKKERANTIAQQSTDDGIEITNISRLDSFGNPLGRSITSSSVPHSPSMTKKSGLSKTSTAVSNALSWLPNRAQKRSLRAKSEGVEQLSSSPSPVETLQTLCDAETTVDGVPLFAYKCINFIEKNGGLETEGLYRVPGNQSQVTELEKQFKNNPDVVLENLSLPIHVVATAIKKFFDTLPEPIISSSLHSGILKIIESLNDSSPGSRSKSSLGSPCSYATAPEYVEEYPIREQHIERLSRFLKLNLPSVNRRVLHYLTAHLKRVSNNYEKNSMDVRNLSKIFGPTLFRPEFDSFEMMASQMAKFELAMYLILQNCDQMLGPD</sequence>
<dbReference type="Proteomes" id="UP000887576">
    <property type="component" value="Unplaced"/>
</dbReference>
<dbReference type="WBParaSite" id="JU765_v2.g10528.t2">
    <property type="protein sequence ID" value="JU765_v2.g10528.t2"/>
    <property type="gene ID" value="JU765_v2.g10528"/>
</dbReference>
<name>A0AC34PW74_9BILA</name>
<protein>
    <submittedName>
        <fullName evidence="2">Rho GTPase activating protein</fullName>
    </submittedName>
</protein>
<proteinExistence type="predicted"/>
<reference evidence="2" key="1">
    <citation type="submission" date="2022-11" db="UniProtKB">
        <authorList>
            <consortium name="WormBaseParasite"/>
        </authorList>
    </citation>
    <scope>IDENTIFICATION</scope>
</reference>
<organism evidence="1 2">
    <name type="scientific">Panagrolaimus sp. JU765</name>
    <dbReference type="NCBI Taxonomy" id="591449"/>
    <lineage>
        <taxon>Eukaryota</taxon>
        <taxon>Metazoa</taxon>
        <taxon>Ecdysozoa</taxon>
        <taxon>Nematoda</taxon>
        <taxon>Chromadorea</taxon>
        <taxon>Rhabditida</taxon>
        <taxon>Tylenchina</taxon>
        <taxon>Panagrolaimomorpha</taxon>
        <taxon>Panagrolaimoidea</taxon>
        <taxon>Panagrolaimidae</taxon>
        <taxon>Panagrolaimus</taxon>
    </lineage>
</organism>